<dbReference type="RefSeq" id="WP_109959478.1">
    <property type="nucleotide sequence ID" value="NZ_CP029553.1"/>
</dbReference>
<gene>
    <name evidence="1" type="ORF">DK419_13170</name>
</gene>
<keyword evidence="2" id="KW-1185">Reference proteome</keyword>
<dbReference type="AlphaFoldDB" id="A0A2U8WLW3"/>
<evidence type="ECO:0000313" key="2">
    <source>
        <dbReference type="Proteomes" id="UP000245444"/>
    </source>
</evidence>
<dbReference type="EMBL" id="CP029553">
    <property type="protein sequence ID" value="AWN47147.1"/>
    <property type="molecule type" value="Genomic_DNA"/>
</dbReference>
<name>A0A2U8WLW3_9HYPH</name>
<proteinExistence type="predicted"/>
<evidence type="ECO:0000313" key="1">
    <source>
        <dbReference type="EMBL" id="AWN47147.1"/>
    </source>
</evidence>
<protein>
    <submittedName>
        <fullName evidence="1">Uncharacterized protein</fullName>
    </submittedName>
</protein>
<accession>A0A2U8WLW3</accession>
<dbReference type="Proteomes" id="UP000245444">
    <property type="component" value="Chromosome"/>
</dbReference>
<dbReference type="KEGG" id="mtea:DK419_13170"/>
<organism evidence="1 2">
    <name type="scientific">Methylobacterium terrae</name>
    <dbReference type="NCBI Taxonomy" id="2202827"/>
    <lineage>
        <taxon>Bacteria</taxon>
        <taxon>Pseudomonadati</taxon>
        <taxon>Pseudomonadota</taxon>
        <taxon>Alphaproteobacteria</taxon>
        <taxon>Hyphomicrobiales</taxon>
        <taxon>Methylobacteriaceae</taxon>
        <taxon>Methylobacterium</taxon>
    </lineage>
</organism>
<reference evidence="1 2" key="1">
    <citation type="submission" date="2018-05" db="EMBL/GenBank/DDBJ databases">
        <title>Complete Genome Sequence of Methylobacterium sp. 17Sr1-28.</title>
        <authorList>
            <person name="Srinivasan S."/>
        </authorList>
    </citation>
    <scope>NUCLEOTIDE SEQUENCE [LARGE SCALE GENOMIC DNA]</scope>
    <source>
        <strain evidence="1 2">17Sr1-28</strain>
    </source>
</reference>
<sequence length="93" mass="10569">MSLFLVAATISSAPLIEQAVNEKYANENYRLERGQWIVSAHGMTVMQVAKSLGIGEENAPNMLAIVVLIANYWGRHDRDLWEWMKIKLEDQHG</sequence>
<dbReference type="OrthoDB" id="8117416at2"/>